<keyword evidence="4 5" id="KW-0472">Membrane</keyword>
<accession>A0AAV8VA76</accession>
<comment type="subcellular location">
    <subcellularLocation>
        <location evidence="1">Membrane</location>
        <topology evidence="1">Multi-pass membrane protein</topology>
    </subcellularLocation>
</comment>
<evidence type="ECO:0000256" key="1">
    <source>
        <dbReference type="ARBA" id="ARBA00004141"/>
    </source>
</evidence>
<keyword evidence="2 5" id="KW-0812">Transmembrane</keyword>
<dbReference type="GO" id="GO:0071683">
    <property type="term" value="C:sensory dendrite"/>
    <property type="evidence" value="ECO:0007669"/>
    <property type="project" value="TreeGrafter"/>
</dbReference>
<evidence type="ECO:0000313" key="6">
    <source>
        <dbReference type="EMBL" id="KAJ8911013.1"/>
    </source>
</evidence>
<proteinExistence type="predicted"/>
<evidence type="ECO:0000256" key="5">
    <source>
        <dbReference type="SAM" id="Phobius"/>
    </source>
</evidence>
<feature type="transmembrane region" description="Helical" evidence="5">
    <location>
        <begin position="157"/>
        <end position="182"/>
    </location>
</feature>
<protein>
    <submittedName>
        <fullName evidence="6">Uncharacterized protein</fullName>
    </submittedName>
</protein>
<evidence type="ECO:0000256" key="3">
    <source>
        <dbReference type="ARBA" id="ARBA00022989"/>
    </source>
</evidence>
<comment type="caution">
    <text evidence="6">The sequence shown here is derived from an EMBL/GenBank/DDBJ whole genome shotgun (WGS) entry which is preliminary data.</text>
</comment>
<dbReference type="Proteomes" id="UP001159042">
    <property type="component" value="Unassembled WGS sequence"/>
</dbReference>
<dbReference type="InterPro" id="IPR026673">
    <property type="entry name" value="SPEC3/Stum"/>
</dbReference>
<dbReference type="PANTHER" id="PTHR21676">
    <property type="entry name" value="PROTEIN STUM"/>
    <property type="match status" value="1"/>
</dbReference>
<dbReference type="GO" id="GO:0019230">
    <property type="term" value="P:proprioception"/>
    <property type="evidence" value="ECO:0007669"/>
    <property type="project" value="TreeGrafter"/>
</dbReference>
<name>A0AAV8VA76_9CUCU</name>
<keyword evidence="3 5" id="KW-1133">Transmembrane helix</keyword>
<dbReference type="AlphaFoldDB" id="A0AAV8VA76"/>
<dbReference type="GO" id="GO:0042330">
    <property type="term" value="P:taxis"/>
    <property type="evidence" value="ECO:0007669"/>
    <property type="project" value="TreeGrafter"/>
</dbReference>
<keyword evidence="7" id="KW-1185">Reference proteome</keyword>
<sequence length="201" mass="23371">MFVMFCLPNINHLFLYISKFNRSRCSKGSCKSFLRKVFCINLCCRPKVTEDSIHRKASILSKKEEFNPHPRTTTRRYGVKNRYQPGRTNFSYERGHTSSSCLFGMVLFGYELYSPRNSFDMFVGTFLSGLLCLCIGKPRFSQKDGARQRIGSFIINTFIGFGQFFTVLFCLVGWGWSIWWGVIMVKMASKYYIIDIPNIRT</sequence>
<evidence type="ECO:0000256" key="4">
    <source>
        <dbReference type="ARBA" id="ARBA00023136"/>
    </source>
</evidence>
<dbReference type="GO" id="GO:0016020">
    <property type="term" value="C:membrane"/>
    <property type="evidence" value="ECO:0007669"/>
    <property type="project" value="UniProtKB-SubCell"/>
</dbReference>
<dbReference type="PANTHER" id="PTHR21676:SF6">
    <property type="entry name" value="PROTEIN STUM"/>
    <property type="match status" value="1"/>
</dbReference>
<dbReference type="GO" id="GO:0050954">
    <property type="term" value="P:sensory perception of mechanical stimulus"/>
    <property type="evidence" value="ECO:0007669"/>
    <property type="project" value="TreeGrafter"/>
</dbReference>
<dbReference type="EMBL" id="JANEYG010000225">
    <property type="protein sequence ID" value="KAJ8911013.1"/>
    <property type="molecule type" value="Genomic_DNA"/>
</dbReference>
<evidence type="ECO:0000256" key="2">
    <source>
        <dbReference type="ARBA" id="ARBA00022692"/>
    </source>
</evidence>
<gene>
    <name evidence="6" type="ORF">NQ315_003575</name>
</gene>
<reference evidence="6 7" key="1">
    <citation type="journal article" date="2023" name="Insect Mol. Biol.">
        <title>Genome sequencing provides insights into the evolution of gene families encoding plant cell wall-degrading enzymes in longhorned beetles.</title>
        <authorList>
            <person name="Shin N.R."/>
            <person name="Okamura Y."/>
            <person name="Kirsch R."/>
            <person name="Pauchet Y."/>
        </authorList>
    </citation>
    <scope>NUCLEOTIDE SEQUENCE [LARGE SCALE GENOMIC DNA]</scope>
    <source>
        <strain evidence="6">EAD_L_NR</strain>
    </source>
</reference>
<evidence type="ECO:0000313" key="7">
    <source>
        <dbReference type="Proteomes" id="UP001159042"/>
    </source>
</evidence>
<organism evidence="6 7">
    <name type="scientific">Exocentrus adspersus</name>
    <dbReference type="NCBI Taxonomy" id="1586481"/>
    <lineage>
        <taxon>Eukaryota</taxon>
        <taxon>Metazoa</taxon>
        <taxon>Ecdysozoa</taxon>
        <taxon>Arthropoda</taxon>
        <taxon>Hexapoda</taxon>
        <taxon>Insecta</taxon>
        <taxon>Pterygota</taxon>
        <taxon>Neoptera</taxon>
        <taxon>Endopterygota</taxon>
        <taxon>Coleoptera</taxon>
        <taxon>Polyphaga</taxon>
        <taxon>Cucujiformia</taxon>
        <taxon>Chrysomeloidea</taxon>
        <taxon>Cerambycidae</taxon>
        <taxon>Lamiinae</taxon>
        <taxon>Acanthocinini</taxon>
        <taxon>Exocentrus</taxon>
    </lineage>
</organism>
<dbReference type="Pfam" id="PF15795">
    <property type="entry name" value="Spec3"/>
    <property type="match status" value="1"/>
</dbReference>